<evidence type="ECO:0000256" key="1">
    <source>
        <dbReference type="SAM" id="SignalP"/>
    </source>
</evidence>
<dbReference type="EMBL" id="FSRC01000003">
    <property type="protein sequence ID" value="SIO13531.1"/>
    <property type="molecule type" value="Genomic_DNA"/>
</dbReference>
<dbReference type="SUPFAM" id="SSF53474">
    <property type="entry name" value="alpha/beta-Hydrolases"/>
    <property type="match status" value="1"/>
</dbReference>
<feature type="signal peptide" evidence="1">
    <location>
        <begin position="1"/>
        <end position="20"/>
    </location>
</feature>
<reference evidence="3" key="1">
    <citation type="submission" date="2016-11" db="EMBL/GenBank/DDBJ databases">
        <authorList>
            <person name="Varghese N."/>
            <person name="Submissions S."/>
        </authorList>
    </citation>
    <scope>NUCLEOTIDE SEQUENCE [LARGE SCALE GENOMIC DNA]</scope>
    <source>
        <strain evidence="3">DSM 15292</strain>
    </source>
</reference>
<feature type="chain" id="PRO_5013291921" evidence="1">
    <location>
        <begin position="21"/>
        <end position="347"/>
    </location>
</feature>
<dbReference type="InterPro" id="IPR029058">
    <property type="entry name" value="AB_hydrolase_fold"/>
</dbReference>
<dbReference type="Gene3D" id="3.40.50.1820">
    <property type="entry name" value="alpha/beta hydrolase"/>
    <property type="match status" value="1"/>
</dbReference>
<organism evidence="2 3">
    <name type="scientific">Algoriphagus halophilus</name>
    <dbReference type="NCBI Taxonomy" id="226505"/>
    <lineage>
        <taxon>Bacteria</taxon>
        <taxon>Pseudomonadati</taxon>
        <taxon>Bacteroidota</taxon>
        <taxon>Cytophagia</taxon>
        <taxon>Cytophagales</taxon>
        <taxon>Cyclobacteriaceae</taxon>
        <taxon>Algoriphagus</taxon>
    </lineage>
</organism>
<keyword evidence="3" id="KW-1185">Reference proteome</keyword>
<dbReference type="STRING" id="226505.SAMN05444394_3463"/>
<evidence type="ECO:0000313" key="2">
    <source>
        <dbReference type="EMBL" id="SIO13531.1"/>
    </source>
</evidence>
<dbReference type="Proteomes" id="UP000185221">
    <property type="component" value="Unassembled WGS sequence"/>
</dbReference>
<accession>A0A1N6H152</accession>
<sequence length="347" mass="39179">MKCFFLFLTLNFIFFNVLHGQNFDFIPEQLKPITHAELLKNPPSKKIDLVFYADGTPTTFDAVINQVKSGELVPEAFVDENGDYKALVVNKVDSKINYPKIPDSIKNLGYSVGNIQSDTVIIFSQGGPSFTLDTWRFAKLKDIVGNYLWVNVKQGQMLNPNPFENKELTFEDLKNFERQSQKNLYEVVQFFKSQNKKVFLIGGSGGGFLISRLIATYGNIADGYVITTSRLDMNDEMWKPRLKGERTLFKSDGKTIYLGNPPTTVLDKNINLFQAAGVDRKLTKELGQTDLSNVIFLYGKTDNRVGALSDHEIHFLQSHGALVIASNGGHLIYQDYIEVLLRLLLLD</sequence>
<keyword evidence="1" id="KW-0732">Signal</keyword>
<name>A0A1N6H152_9BACT</name>
<protein>
    <submittedName>
        <fullName evidence="2">Uncharacterized protein</fullName>
    </submittedName>
</protein>
<evidence type="ECO:0000313" key="3">
    <source>
        <dbReference type="Proteomes" id="UP000185221"/>
    </source>
</evidence>
<dbReference type="AlphaFoldDB" id="A0A1N6H152"/>
<proteinExistence type="predicted"/>
<dbReference type="RefSeq" id="WP_074226259.1">
    <property type="nucleotide sequence ID" value="NZ_FSRC01000003.1"/>
</dbReference>
<gene>
    <name evidence="2" type="ORF">SAMN05444394_3463</name>
</gene>
<dbReference type="OrthoDB" id="1163128at2"/>